<dbReference type="Proteomes" id="UP000014018">
    <property type="component" value="Unassembled WGS sequence"/>
</dbReference>
<evidence type="ECO:0000313" key="1">
    <source>
        <dbReference type="EMBL" id="EOO32478.1"/>
    </source>
</evidence>
<sequence>MLRVNGVELEVKTIISKLLEPKKVSCDVEYVINEMYKRELCTKEEFNRITNTLQQKKE</sequence>
<dbReference type="AlphaFoldDB" id="A0A9W5V1N0"/>
<dbReference type="RefSeq" id="WP_016111127.1">
    <property type="nucleotide sequence ID" value="NZ_KB976189.1"/>
</dbReference>
<dbReference type="EMBL" id="AHFB01000068">
    <property type="protein sequence ID" value="EOO32478.1"/>
    <property type="molecule type" value="Genomic_DNA"/>
</dbReference>
<proteinExistence type="predicted"/>
<name>A0A9W5V1N0_BACCE</name>
<gene>
    <name evidence="1" type="ORF">IIU_03868</name>
</gene>
<evidence type="ECO:0008006" key="3">
    <source>
        <dbReference type="Google" id="ProtNLM"/>
    </source>
</evidence>
<organism evidence="1 2">
    <name type="scientific">Bacillus cereus VD133</name>
    <dbReference type="NCBI Taxonomy" id="1053233"/>
    <lineage>
        <taxon>Bacteria</taxon>
        <taxon>Bacillati</taxon>
        <taxon>Bacillota</taxon>
        <taxon>Bacilli</taxon>
        <taxon>Bacillales</taxon>
        <taxon>Bacillaceae</taxon>
        <taxon>Bacillus</taxon>
        <taxon>Bacillus cereus group</taxon>
    </lineage>
</organism>
<evidence type="ECO:0000313" key="2">
    <source>
        <dbReference type="Proteomes" id="UP000014018"/>
    </source>
</evidence>
<accession>A0A9W5V1N0</accession>
<protein>
    <recommendedName>
        <fullName evidence="3">Phage protein</fullName>
    </recommendedName>
</protein>
<reference evidence="1 2" key="1">
    <citation type="submission" date="2012-12" db="EMBL/GenBank/DDBJ databases">
        <title>The Genome Sequence of Bacillus cereus VD133.</title>
        <authorList>
            <consortium name="The Broad Institute Genome Sequencing Platform"/>
            <consortium name="The Broad Institute Genome Sequencing Center for Infectious Disease"/>
            <person name="Feldgarden M."/>
            <person name="Van der Auwera G.A."/>
            <person name="Mahillon J."/>
            <person name="Duprez V."/>
            <person name="Timmery S."/>
            <person name="Mattelet C."/>
            <person name="Dierick K."/>
            <person name="Sun M."/>
            <person name="Yu Z."/>
            <person name="Zhu L."/>
            <person name="Hu X."/>
            <person name="Shank E.B."/>
            <person name="Swiecicka I."/>
            <person name="Hansen B.M."/>
            <person name="Andrup L."/>
            <person name="Walker B."/>
            <person name="Young S.K."/>
            <person name="Zeng Q."/>
            <person name="Gargeya S."/>
            <person name="Fitzgerald M."/>
            <person name="Haas B."/>
            <person name="Abouelleil A."/>
            <person name="Alvarado L."/>
            <person name="Arachchi H.M."/>
            <person name="Berlin A.M."/>
            <person name="Chapman S.B."/>
            <person name="Dewar J."/>
            <person name="Goldberg J."/>
            <person name="Griggs A."/>
            <person name="Gujja S."/>
            <person name="Hansen M."/>
            <person name="Howarth C."/>
            <person name="Imamovic A."/>
            <person name="Larimer J."/>
            <person name="McCowan C."/>
            <person name="Murphy C."/>
            <person name="Neiman D."/>
            <person name="Pearson M."/>
            <person name="Priest M."/>
            <person name="Roberts A."/>
            <person name="Saif S."/>
            <person name="Shea T."/>
            <person name="Sisk P."/>
            <person name="Sykes S."/>
            <person name="Wortman J."/>
            <person name="Nusbaum C."/>
            <person name="Birren B."/>
        </authorList>
    </citation>
    <scope>NUCLEOTIDE SEQUENCE [LARGE SCALE GENOMIC DNA]</scope>
    <source>
        <strain evidence="1 2">VD133</strain>
    </source>
</reference>
<comment type="caution">
    <text evidence="1">The sequence shown here is derived from an EMBL/GenBank/DDBJ whole genome shotgun (WGS) entry which is preliminary data.</text>
</comment>